<keyword evidence="3" id="KW-0813">Transport</keyword>
<keyword evidence="6 11" id="KW-1133">Transmembrane helix</keyword>
<keyword evidence="14" id="KW-1185">Reference proteome</keyword>
<feature type="transmembrane region" description="Helical" evidence="11">
    <location>
        <begin position="275"/>
        <end position="298"/>
    </location>
</feature>
<dbReference type="PANTHER" id="PTHR22950:SF458">
    <property type="entry name" value="SODIUM-COUPLED NEUTRAL AMINO ACID TRANSPORTER 11-RELATED"/>
    <property type="match status" value="1"/>
</dbReference>
<feature type="transmembrane region" description="Helical" evidence="11">
    <location>
        <begin position="128"/>
        <end position="149"/>
    </location>
</feature>
<evidence type="ECO:0000256" key="6">
    <source>
        <dbReference type="ARBA" id="ARBA00022989"/>
    </source>
</evidence>
<comment type="subcellular location">
    <subcellularLocation>
        <location evidence="1">Membrane</location>
        <topology evidence="1">Multi-pass membrane protein</topology>
    </subcellularLocation>
</comment>
<dbReference type="OrthoDB" id="28208at2759"/>
<evidence type="ECO:0000256" key="3">
    <source>
        <dbReference type="ARBA" id="ARBA00022448"/>
    </source>
</evidence>
<dbReference type="STRING" id="195883.A0A482WSR5"/>
<protein>
    <recommendedName>
        <fullName evidence="9">Putative sodium-coupled neutral amino acid transporter 11</fullName>
    </recommendedName>
    <alternativeName>
        <fullName evidence="10">Solute carrier family 38 member 11</fullName>
    </alternativeName>
</protein>
<keyword evidence="7 11" id="KW-0472">Membrane</keyword>
<evidence type="ECO:0000256" key="7">
    <source>
        <dbReference type="ARBA" id="ARBA00023136"/>
    </source>
</evidence>
<dbReference type="GO" id="GO:0015179">
    <property type="term" value="F:L-amino acid transmembrane transporter activity"/>
    <property type="evidence" value="ECO:0007669"/>
    <property type="project" value="TreeGrafter"/>
</dbReference>
<evidence type="ECO:0000256" key="2">
    <source>
        <dbReference type="ARBA" id="ARBA00008066"/>
    </source>
</evidence>
<dbReference type="AlphaFoldDB" id="A0A482WSR5"/>
<feature type="transmembrane region" description="Helical" evidence="11">
    <location>
        <begin position="54"/>
        <end position="77"/>
    </location>
</feature>
<dbReference type="Pfam" id="PF01490">
    <property type="entry name" value="Aa_trans"/>
    <property type="match status" value="1"/>
</dbReference>
<feature type="transmembrane region" description="Helical" evidence="11">
    <location>
        <begin position="386"/>
        <end position="404"/>
    </location>
</feature>
<accession>A0A482WSR5</accession>
<keyword evidence="5" id="KW-0029">Amino-acid transport</keyword>
<name>A0A482WSR5_LAOST</name>
<comment type="function">
    <text evidence="8">Putative sodium-dependent amino acid/proton antiporter.</text>
</comment>
<evidence type="ECO:0000256" key="8">
    <source>
        <dbReference type="ARBA" id="ARBA00037101"/>
    </source>
</evidence>
<evidence type="ECO:0000256" key="9">
    <source>
        <dbReference type="ARBA" id="ARBA00040814"/>
    </source>
</evidence>
<feature type="transmembrane region" description="Helical" evidence="11">
    <location>
        <begin position="240"/>
        <end position="263"/>
    </location>
</feature>
<feature type="transmembrane region" description="Helical" evidence="11">
    <location>
        <begin position="202"/>
        <end position="220"/>
    </location>
</feature>
<dbReference type="SMR" id="A0A482WSR5"/>
<dbReference type="InterPro" id="IPR013057">
    <property type="entry name" value="AA_transpt_TM"/>
</dbReference>
<comment type="caution">
    <text evidence="13">The sequence shown here is derived from an EMBL/GenBank/DDBJ whole genome shotgun (WGS) entry which is preliminary data.</text>
</comment>
<keyword evidence="4 11" id="KW-0812">Transmembrane</keyword>
<evidence type="ECO:0000259" key="12">
    <source>
        <dbReference type="Pfam" id="PF01490"/>
    </source>
</evidence>
<evidence type="ECO:0000256" key="4">
    <source>
        <dbReference type="ARBA" id="ARBA00022692"/>
    </source>
</evidence>
<dbReference type="GO" id="GO:0016020">
    <property type="term" value="C:membrane"/>
    <property type="evidence" value="ECO:0007669"/>
    <property type="project" value="UniProtKB-SubCell"/>
</dbReference>
<evidence type="ECO:0000256" key="5">
    <source>
        <dbReference type="ARBA" id="ARBA00022970"/>
    </source>
</evidence>
<dbReference type="PANTHER" id="PTHR22950">
    <property type="entry name" value="AMINO ACID TRANSPORTER"/>
    <property type="match status" value="1"/>
</dbReference>
<comment type="similarity">
    <text evidence="2">Belongs to the amino acid/polyamine transporter 2 family.</text>
</comment>
<evidence type="ECO:0000256" key="1">
    <source>
        <dbReference type="ARBA" id="ARBA00004141"/>
    </source>
</evidence>
<evidence type="ECO:0000313" key="13">
    <source>
        <dbReference type="EMBL" id="RZF36060.1"/>
    </source>
</evidence>
<feature type="transmembrane region" description="Helical" evidence="11">
    <location>
        <begin position="318"/>
        <end position="338"/>
    </location>
</feature>
<dbReference type="Proteomes" id="UP000291343">
    <property type="component" value="Unassembled WGS sequence"/>
</dbReference>
<dbReference type="FunCoup" id="A0A482WSR5">
    <property type="interactions" value="8"/>
</dbReference>
<evidence type="ECO:0000256" key="11">
    <source>
        <dbReference type="SAM" id="Phobius"/>
    </source>
</evidence>
<feature type="domain" description="Amino acid transporter transmembrane" evidence="12">
    <location>
        <begin position="54"/>
        <end position="428"/>
    </location>
</feature>
<gene>
    <name evidence="13" type="ORF">LSTR_LSTR005876</name>
</gene>
<feature type="transmembrane region" description="Helical" evidence="11">
    <location>
        <begin position="359"/>
        <end position="380"/>
    </location>
</feature>
<dbReference type="InParanoid" id="A0A482WSR5"/>
<evidence type="ECO:0000256" key="10">
    <source>
        <dbReference type="ARBA" id="ARBA00041723"/>
    </source>
</evidence>
<feature type="transmembrane region" description="Helical" evidence="11">
    <location>
        <begin position="416"/>
        <end position="436"/>
    </location>
</feature>
<proteinExistence type="inferred from homology"/>
<feature type="transmembrane region" description="Helical" evidence="11">
    <location>
        <begin position="169"/>
        <end position="190"/>
    </location>
</feature>
<feature type="transmembrane region" description="Helical" evidence="11">
    <location>
        <begin position="83"/>
        <end position="107"/>
    </location>
</feature>
<dbReference type="EMBL" id="QKKF02027168">
    <property type="protein sequence ID" value="RZF36060.1"/>
    <property type="molecule type" value="Genomic_DNA"/>
</dbReference>
<evidence type="ECO:0000313" key="14">
    <source>
        <dbReference type="Proteomes" id="UP000291343"/>
    </source>
</evidence>
<reference evidence="13 14" key="1">
    <citation type="journal article" date="2017" name="Gigascience">
        <title>Genome sequence of the small brown planthopper, Laodelphax striatellus.</title>
        <authorList>
            <person name="Zhu J."/>
            <person name="Jiang F."/>
            <person name="Wang X."/>
            <person name="Yang P."/>
            <person name="Bao Y."/>
            <person name="Zhao W."/>
            <person name="Wang W."/>
            <person name="Lu H."/>
            <person name="Wang Q."/>
            <person name="Cui N."/>
            <person name="Li J."/>
            <person name="Chen X."/>
            <person name="Luo L."/>
            <person name="Yu J."/>
            <person name="Kang L."/>
            <person name="Cui F."/>
        </authorList>
    </citation>
    <scope>NUCLEOTIDE SEQUENCE [LARGE SCALE GENOMIC DNA]</scope>
    <source>
        <strain evidence="13">Lst14</strain>
    </source>
</reference>
<organism evidence="13 14">
    <name type="scientific">Laodelphax striatellus</name>
    <name type="common">Small brown planthopper</name>
    <name type="synonym">Delphax striatella</name>
    <dbReference type="NCBI Taxonomy" id="195883"/>
    <lineage>
        <taxon>Eukaryota</taxon>
        <taxon>Metazoa</taxon>
        <taxon>Ecdysozoa</taxon>
        <taxon>Arthropoda</taxon>
        <taxon>Hexapoda</taxon>
        <taxon>Insecta</taxon>
        <taxon>Pterygota</taxon>
        <taxon>Neoptera</taxon>
        <taxon>Paraneoptera</taxon>
        <taxon>Hemiptera</taxon>
        <taxon>Auchenorrhyncha</taxon>
        <taxon>Fulgoroidea</taxon>
        <taxon>Delphacidae</taxon>
        <taxon>Criomorphinae</taxon>
        <taxon>Laodelphax</taxon>
    </lineage>
</organism>
<sequence length="465" mass="51443">MSEPPKPDEKSYILDAHKAVLEQQPSEESPEGRSGTIQDTEQLFVDKKQRTTGLGFASFNYINSILGSGVIGIPFALHQAGFGFGFLLLGFMALVTDYSLILMVRSAHISGSFSYQGLMEAAYGQPGFYLLTFLQFTYPFIAMVSYNVVVGDTVTKVLIRIFDLRPWSLLARRDFVVLLATVFVTVPLCLLKDMARLAKASLLSLFFVVFILFAITVRLFTFSSVVPTTNNAWQLYNWGVIPAIGIMAFAFMCHHNVFLLYGSIEQADQESWERVTHYSVFASFVVACFFGLTGYATFTGYVQGDLLENYCRDDDLMNMARVAFSASILLTYPIECMVTRAVVDQVVNITNATMRHYGVTLIIISVTYFLSVTTDCLALVLELNGVLSAVPLAFILPAASYLKLEEGALLSRKKLPALGLALFGSVVAALGAFMIFRHFSSVERCAHGRVMEYCLPSFANVTHAI</sequence>